<organism evidence="1 2">
    <name type="scientific">Gossypium laxum</name>
    <dbReference type="NCBI Taxonomy" id="34288"/>
    <lineage>
        <taxon>Eukaryota</taxon>
        <taxon>Viridiplantae</taxon>
        <taxon>Streptophyta</taxon>
        <taxon>Embryophyta</taxon>
        <taxon>Tracheophyta</taxon>
        <taxon>Spermatophyta</taxon>
        <taxon>Magnoliopsida</taxon>
        <taxon>eudicotyledons</taxon>
        <taxon>Gunneridae</taxon>
        <taxon>Pentapetalae</taxon>
        <taxon>rosids</taxon>
        <taxon>malvids</taxon>
        <taxon>Malvales</taxon>
        <taxon>Malvaceae</taxon>
        <taxon>Malvoideae</taxon>
        <taxon>Gossypium</taxon>
    </lineage>
</organism>
<name>A0A7J8Z7E6_9ROSI</name>
<proteinExistence type="predicted"/>
<protein>
    <submittedName>
        <fullName evidence="1">Uncharacterized protein</fullName>
    </submittedName>
</protein>
<comment type="caution">
    <text evidence="1">The sequence shown here is derived from an EMBL/GenBank/DDBJ whole genome shotgun (WGS) entry which is preliminary data.</text>
</comment>
<sequence>MCSFHCNTPKLGNINDDSDNDSEYECDGYFGDEDYEENEQEEVVDFYFNNKSINSIIISFL</sequence>
<reference evidence="1 2" key="1">
    <citation type="journal article" date="2019" name="Genome Biol. Evol.">
        <title>Insights into the evolution of the New World diploid cottons (Gossypium, subgenus Houzingenia) based on genome sequencing.</title>
        <authorList>
            <person name="Grover C.E."/>
            <person name="Arick M.A. 2nd"/>
            <person name="Thrash A."/>
            <person name="Conover J.L."/>
            <person name="Sanders W.S."/>
            <person name="Peterson D.G."/>
            <person name="Frelichowski J.E."/>
            <person name="Scheffler J.A."/>
            <person name="Scheffler B.E."/>
            <person name="Wendel J.F."/>
        </authorList>
    </citation>
    <scope>NUCLEOTIDE SEQUENCE [LARGE SCALE GENOMIC DNA]</scope>
    <source>
        <strain evidence="1">4</strain>
        <tissue evidence="1">Leaf</tissue>
    </source>
</reference>
<dbReference type="EMBL" id="JABEZV010000003">
    <property type="protein sequence ID" value="MBA0707520.1"/>
    <property type="molecule type" value="Genomic_DNA"/>
</dbReference>
<keyword evidence="2" id="KW-1185">Reference proteome</keyword>
<evidence type="ECO:0000313" key="1">
    <source>
        <dbReference type="EMBL" id="MBA0707520.1"/>
    </source>
</evidence>
<gene>
    <name evidence="1" type="ORF">Golax_019559</name>
</gene>
<evidence type="ECO:0000313" key="2">
    <source>
        <dbReference type="Proteomes" id="UP000593574"/>
    </source>
</evidence>
<dbReference type="AlphaFoldDB" id="A0A7J8Z7E6"/>
<accession>A0A7J8Z7E6</accession>
<dbReference type="Proteomes" id="UP000593574">
    <property type="component" value="Unassembled WGS sequence"/>
</dbReference>